<accession>A0A0D7BJ68</accession>
<feature type="domain" description="N-acetyltransferase" evidence="1">
    <location>
        <begin position="11"/>
        <end position="184"/>
    </location>
</feature>
<evidence type="ECO:0000259" key="1">
    <source>
        <dbReference type="PROSITE" id="PS51186"/>
    </source>
</evidence>
<dbReference type="Proteomes" id="UP000054007">
    <property type="component" value="Unassembled WGS sequence"/>
</dbReference>
<evidence type="ECO:0000313" key="3">
    <source>
        <dbReference type="Proteomes" id="UP000054007"/>
    </source>
</evidence>
<gene>
    <name evidence="2" type="ORF">CYLTODRAFT_408861</name>
</gene>
<sequence>MPFPSDYTIFPILQPASDDHLAKWVDLRLQGLKLDPASFSTRYEDAMKKTREEHLSRLNDPLIRTLAVETADGTWVATAAVGIFNDQSFGWVPEKLWEDGKKGFLLLGLWVHPGHRRKGLATGIIQAATDFARGYGGASGAEKYMAVEVYEDVAALKMYEGLGFKAKTSRESDGRTVVGLSRVL</sequence>
<dbReference type="EMBL" id="KN880467">
    <property type="protein sequence ID" value="KIY70512.1"/>
    <property type="molecule type" value="Genomic_DNA"/>
</dbReference>
<dbReference type="PROSITE" id="PS51186">
    <property type="entry name" value="GNAT"/>
    <property type="match status" value="1"/>
</dbReference>
<dbReference type="OrthoDB" id="41532at2759"/>
<dbReference type="GO" id="GO:0016747">
    <property type="term" value="F:acyltransferase activity, transferring groups other than amino-acyl groups"/>
    <property type="evidence" value="ECO:0007669"/>
    <property type="project" value="InterPro"/>
</dbReference>
<dbReference type="SUPFAM" id="SSF55729">
    <property type="entry name" value="Acyl-CoA N-acyltransferases (Nat)"/>
    <property type="match status" value="1"/>
</dbReference>
<dbReference type="CDD" id="cd04301">
    <property type="entry name" value="NAT_SF"/>
    <property type="match status" value="1"/>
</dbReference>
<proteinExistence type="predicted"/>
<reference evidence="2 3" key="1">
    <citation type="journal article" date="2015" name="Fungal Genet. Biol.">
        <title>Evolution of novel wood decay mechanisms in Agaricales revealed by the genome sequences of Fistulina hepatica and Cylindrobasidium torrendii.</title>
        <authorList>
            <person name="Floudas D."/>
            <person name="Held B.W."/>
            <person name="Riley R."/>
            <person name="Nagy L.G."/>
            <person name="Koehler G."/>
            <person name="Ransdell A.S."/>
            <person name="Younus H."/>
            <person name="Chow J."/>
            <person name="Chiniquy J."/>
            <person name="Lipzen A."/>
            <person name="Tritt A."/>
            <person name="Sun H."/>
            <person name="Haridas S."/>
            <person name="LaButti K."/>
            <person name="Ohm R.A."/>
            <person name="Kues U."/>
            <person name="Blanchette R.A."/>
            <person name="Grigoriev I.V."/>
            <person name="Minto R.E."/>
            <person name="Hibbett D.S."/>
        </authorList>
    </citation>
    <scope>NUCLEOTIDE SEQUENCE [LARGE SCALE GENOMIC DNA]</scope>
    <source>
        <strain evidence="2 3">FP15055 ss-10</strain>
    </source>
</reference>
<dbReference type="InterPro" id="IPR000182">
    <property type="entry name" value="GNAT_dom"/>
</dbReference>
<dbReference type="AlphaFoldDB" id="A0A0D7BJ68"/>
<evidence type="ECO:0000313" key="2">
    <source>
        <dbReference type="EMBL" id="KIY70512.1"/>
    </source>
</evidence>
<dbReference type="InterPro" id="IPR016181">
    <property type="entry name" value="Acyl_CoA_acyltransferase"/>
</dbReference>
<protein>
    <recommendedName>
        <fullName evidence="1">N-acetyltransferase domain-containing protein</fullName>
    </recommendedName>
</protein>
<organism evidence="2 3">
    <name type="scientific">Cylindrobasidium torrendii FP15055 ss-10</name>
    <dbReference type="NCBI Taxonomy" id="1314674"/>
    <lineage>
        <taxon>Eukaryota</taxon>
        <taxon>Fungi</taxon>
        <taxon>Dikarya</taxon>
        <taxon>Basidiomycota</taxon>
        <taxon>Agaricomycotina</taxon>
        <taxon>Agaricomycetes</taxon>
        <taxon>Agaricomycetidae</taxon>
        <taxon>Agaricales</taxon>
        <taxon>Marasmiineae</taxon>
        <taxon>Physalacriaceae</taxon>
        <taxon>Cylindrobasidium</taxon>
    </lineage>
</organism>
<keyword evidence="3" id="KW-1185">Reference proteome</keyword>
<dbReference type="Pfam" id="PF00583">
    <property type="entry name" value="Acetyltransf_1"/>
    <property type="match status" value="1"/>
</dbReference>
<dbReference type="Gene3D" id="3.40.630.30">
    <property type="match status" value="1"/>
</dbReference>
<name>A0A0D7BJ68_9AGAR</name>